<keyword evidence="4" id="KW-0479">Metal-binding</keyword>
<dbReference type="InterPro" id="IPR023885">
    <property type="entry name" value="4Fe4S-binding_SPASM_dom"/>
</dbReference>
<keyword evidence="3" id="KW-0949">S-adenosyl-L-methionine</keyword>
<dbReference type="Pfam" id="PF04055">
    <property type="entry name" value="Radical_SAM"/>
    <property type="match status" value="1"/>
</dbReference>
<comment type="caution">
    <text evidence="9">The sequence shown here is derived from an EMBL/GenBank/DDBJ whole genome shotgun (WGS) entry which is preliminary data.</text>
</comment>
<evidence type="ECO:0000313" key="10">
    <source>
        <dbReference type="Proteomes" id="UP000265882"/>
    </source>
</evidence>
<evidence type="ECO:0000256" key="1">
    <source>
        <dbReference type="ARBA" id="ARBA00001966"/>
    </source>
</evidence>
<dbReference type="Proteomes" id="UP000265882">
    <property type="component" value="Unassembled WGS sequence"/>
</dbReference>
<evidence type="ECO:0000256" key="6">
    <source>
        <dbReference type="ARBA" id="ARBA00023004"/>
    </source>
</evidence>
<gene>
    <name evidence="9" type="ORF">C4520_20310</name>
</gene>
<evidence type="ECO:0000313" key="9">
    <source>
        <dbReference type="EMBL" id="RJP15286.1"/>
    </source>
</evidence>
<dbReference type="InterPro" id="IPR013785">
    <property type="entry name" value="Aldolase_TIM"/>
</dbReference>
<dbReference type="SFLD" id="SFLDG01387">
    <property type="entry name" value="BtrN-like_SPASM_domain_contain"/>
    <property type="match status" value="1"/>
</dbReference>
<dbReference type="Pfam" id="PF13186">
    <property type="entry name" value="SPASM"/>
    <property type="match status" value="1"/>
</dbReference>
<evidence type="ECO:0000256" key="4">
    <source>
        <dbReference type="ARBA" id="ARBA00022723"/>
    </source>
</evidence>
<name>A0A3A4NAE7_ABYX5</name>
<keyword evidence="7" id="KW-0411">Iron-sulfur</keyword>
<dbReference type="PROSITE" id="PS51918">
    <property type="entry name" value="RADICAL_SAM"/>
    <property type="match status" value="1"/>
</dbReference>
<dbReference type="PANTHER" id="PTHR11228">
    <property type="entry name" value="RADICAL SAM DOMAIN PROTEIN"/>
    <property type="match status" value="1"/>
</dbReference>
<dbReference type="InterPro" id="IPR058240">
    <property type="entry name" value="rSAM_sf"/>
</dbReference>
<dbReference type="InterPro" id="IPR007197">
    <property type="entry name" value="rSAM"/>
</dbReference>
<keyword evidence="2" id="KW-0004">4Fe-4S</keyword>
<dbReference type="InterPro" id="IPR034391">
    <property type="entry name" value="AdoMet-like_SPASM_containing"/>
</dbReference>
<reference evidence="9 10" key="1">
    <citation type="journal article" date="2017" name="ISME J.">
        <title>Energy and carbon metabolisms in a deep terrestrial subsurface fluid microbial community.</title>
        <authorList>
            <person name="Momper L."/>
            <person name="Jungbluth S.P."/>
            <person name="Lee M.D."/>
            <person name="Amend J.P."/>
        </authorList>
    </citation>
    <scope>NUCLEOTIDE SEQUENCE [LARGE SCALE GENOMIC DNA]</scope>
    <source>
        <strain evidence="9">SURF_5</strain>
    </source>
</reference>
<dbReference type="InterPro" id="IPR050377">
    <property type="entry name" value="Radical_SAM_PqqE_MftC-like"/>
</dbReference>
<evidence type="ECO:0000256" key="3">
    <source>
        <dbReference type="ARBA" id="ARBA00022691"/>
    </source>
</evidence>
<dbReference type="PROSITE" id="PS01305">
    <property type="entry name" value="MOAA_NIFB_PQQE"/>
    <property type="match status" value="1"/>
</dbReference>
<dbReference type="PANTHER" id="PTHR11228:SF7">
    <property type="entry name" value="PQQA PEPTIDE CYCLASE"/>
    <property type="match status" value="1"/>
</dbReference>
<dbReference type="SFLD" id="SFLDG01386">
    <property type="entry name" value="main_SPASM_domain-containing"/>
    <property type="match status" value="1"/>
</dbReference>
<accession>A0A3A4NAE7</accession>
<protein>
    <submittedName>
        <fullName evidence="9">Radical SAM protein</fullName>
    </submittedName>
</protein>
<keyword evidence="6" id="KW-0408">Iron</keyword>
<sequence length="366" mass="41134">MQETDREESSLLCDLPSSVSLQVTEVCNLRCRMCYEWGEKGRYGKASGKKPATLDIDLLRRVIRELAPARPSYDLFGGEPFVYPHLEDLILAIKQAGSPIDTPTNGTLLEKHAVMLVRTGFDSVRVSLDGPREINDAQRGPGSYEKAMSGIAALYREKQKSGGRTPLISIIYTITADNYLALDQFFLRELNLEAIDWATIQMQNFITAPMGAAYARMLDSQFGIKSNRYWSGLVRSPADFSNIDAIKLADQVNRVCDSLQEMGKNVLLLPPTFSPENLSAYLGAHWNKMTDTYRRCPIPWNVIDITADGDVAPCHVFYDLVMGNLHERSFEDIWNGERYRSFRGYMERHGLMSICPGCCILYLAGS</sequence>
<dbReference type="SFLD" id="SFLDG01067">
    <property type="entry name" value="SPASM/twitch_domain_containing"/>
    <property type="match status" value="2"/>
</dbReference>
<organism evidence="9 10">
    <name type="scientific">Abyssobacteria bacterium (strain SURF_5)</name>
    <dbReference type="NCBI Taxonomy" id="2093360"/>
    <lineage>
        <taxon>Bacteria</taxon>
        <taxon>Pseudomonadati</taxon>
        <taxon>Candidatus Hydrogenedentota</taxon>
        <taxon>Candidatus Abyssobacteria</taxon>
    </lineage>
</organism>
<dbReference type="GO" id="GO:0051539">
    <property type="term" value="F:4 iron, 4 sulfur cluster binding"/>
    <property type="evidence" value="ECO:0007669"/>
    <property type="project" value="UniProtKB-KW"/>
</dbReference>
<dbReference type="EMBL" id="QZKU01000136">
    <property type="protein sequence ID" value="RJP15286.1"/>
    <property type="molecule type" value="Genomic_DNA"/>
</dbReference>
<dbReference type="InterPro" id="IPR000385">
    <property type="entry name" value="MoaA_NifB_PqqE_Fe-S-bd_CS"/>
</dbReference>
<dbReference type="SUPFAM" id="SSF102114">
    <property type="entry name" value="Radical SAM enzymes"/>
    <property type="match status" value="1"/>
</dbReference>
<evidence type="ECO:0000256" key="5">
    <source>
        <dbReference type="ARBA" id="ARBA00023002"/>
    </source>
</evidence>
<evidence type="ECO:0000259" key="8">
    <source>
        <dbReference type="PROSITE" id="PS51918"/>
    </source>
</evidence>
<proteinExistence type="predicted"/>
<dbReference type="GO" id="GO:0016491">
    <property type="term" value="F:oxidoreductase activity"/>
    <property type="evidence" value="ECO:0007669"/>
    <property type="project" value="UniProtKB-KW"/>
</dbReference>
<evidence type="ECO:0000256" key="7">
    <source>
        <dbReference type="ARBA" id="ARBA00023014"/>
    </source>
</evidence>
<dbReference type="CDD" id="cd21109">
    <property type="entry name" value="SPASM"/>
    <property type="match status" value="1"/>
</dbReference>
<keyword evidence="5" id="KW-0560">Oxidoreductase</keyword>
<dbReference type="SFLD" id="SFLDS00029">
    <property type="entry name" value="Radical_SAM"/>
    <property type="match status" value="2"/>
</dbReference>
<dbReference type="GO" id="GO:0046872">
    <property type="term" value="F:metal ion binding"/>
    <property type="evidence" value="ECO:0007669"/>
    <property type="project" value="UniProtKB-KW"/>
</dbReference>
<dbReference type="CDD" id="cd01335">
    <property type="entry name" value="Radical_SAM"/>
    <property type="match status" value="1"/>
</dbReference>
<feature type="domain" description="Radical SAM core" evidence="8">
    <location>
        <begin position="13"/>
        <end position="244"/>
    </location>
</feature>
<dbReference type="AlphaFoldDB" id="A0A3A4NAE7"/>
<dbReference type="Gene3D" id="3.20.20.70">
    <property type="entry name" value="Aldolase class I"/>
    <property type="match status" value="1"/>
</dbReference>
<evidence type="ECO:0000256" key="2">
    <source>
        <dbReference type="ARBA" id="ARBA00022485"/>
    </source>
</evidence>
<comment type="cofactor">
    <cofactor evidence="1">
        <name>[4Fe-4S] cluster</name>
        <dbReference type="ChEBI" id="CHEBI:49883"/>
    </cofactor>
</comment>